<keyword evidence="3" id="KW-1185">Reference proteome</keyword>
<feature type="transmembrane region" description="Helical" evidence="1">
    <location>
        <begin position="183"/>
        <end position="202"/>
    </location>
</feature>
<dbReference type="InterPro" id="IPR036938">
    <property type="entry name" value="PAP2/HPO_sf"/>
</dbReference>
<proteinExistence type="predicted"/>
<gene>
    <name evidence="2" type="ORF">SAMN02745883_00933</name>
</gene>
<feature type="transmembrane region" description="Helical" evidence="1">
    <location>
        <begin position="48"/>
        <end position="72"/>
    </location>
</feature>
<keyword evidence="1" id="KW-1133">Transmembrane helix</keyword>
<dbReference type="STRING" id="1121266.SAMN02745883_00933"/>
<evidence type="ECO:0008006" key="4">
    <source>
        <dbReference type="Google" id="ProtNLM"/>
    </source>
</evidence>
<dbReference type="RefSeq" id="WP_200793484.1">
    <property type="nucleotide sequence ID" value="NZ_FRAJ01000006.1"/>
</dbReference>
<keyword evidence="1" id="KW-0812">Transmembrane</keyword>
<evidence type="ECO:0000313" key="3">
    <source>
        <dbReference type="Proteomes" id="UP000184082"/>
    </source>
</evidence>
<organism evidence="2 3">
    <name type="scientific">Caminicella sporogenes DSM 14501</name>
    <dbReference type="NCBI Taxonomy" id="1121266"/>
    <lineage>
        <taxon>Bacteria</taxon>
        <taxon>Bacillati</taxon>
        <taxon>Bacillota</taxon>
        <taxon>Clostridia</taxon>
        <taxon>Peptostreptococcales</taxon>
        <taxon>Caminicellaceae</taxon>
        <taxon>Caminicella</taxon>
    </lineage>
</organism>
<protein>
    <recommendedName>
        <fullName evidence="4">PAP2 superfamily protein</fullName>
    </recommendedName>
</protein>
<keyword evidence="1" id="KW-0472">Membrane</keyword>
<evidence type="ECO:0000313" key="2">
    <source>
        <dbReference type="EMBL" id="SHJ96573.1"/>
    </source>
</evidence>
<feature type="transmembrane region" description="Helical" evidence="1">
    <location>
        <begin position="158"/>
        <end position="177"/>
    </location>
</feature>
<evidence type="ECO:0000256" key="1">
    <source>
        <dbReference type="SAM" id="Phobius"/>
    </source>
</evidence>
<dbReference type="Proteomes" id="UP000184082">
    <property type="component" value="Unassembled WGS sequence"/>
</dbReference>
<sequence>MILEKIKNNNHFLILSYYIIIFFLYKYTEQITRPEYIMHSKIDDYIPFVKEMVVPYLFWYVYITIPLVYFGFNSKKDFYKLSIFMFAGMTICFMIYLIFPNGQDLRPVIVSNDVFSRVIKNIYLLDTPTNSAPSMHVVDSIAVHISIINCEKLKTKKWITVTSFIIMVAIIASTVMIKQHSILDVMYGIGLSLILYLCIYKVNLLQYFKIKKLVSQNQDY</sequence>
<feature type="transmembrane region" description="Helical" evidence="1">
    <location>
        <begin position="12"/>
        <end position="28"/>
    </location>
</feature>
<reference evidence="2 3" key="1">
    <citation type="submission" date="2016-11" db="EMBL/GenBank/DDBJ databases">
        <authorList>
            <person name="Jaros S."/>
            <person name="Januszkiewicz K."/>
            <person name="Wedrychowicz H."/>
        </authorList>
    </citation>
    <scope>NUCLEOTIDE SEQUENCE [LARGE SCALE GENOMIC DNA]</scope>
    <source>
        <strain evidence="2 3">DSM 14501</strain>
    </source>
</reference>
<dbReference type="AlphaFoldDB" id="A0A1M6NLF5"/>
<feature type="transmembrane region" description="Helical" evidence="1">
    <location>
        <begin position="78"/>
        <end position="99"/>
    </location>
</feature>
<dbReference type="SUPFAM" id="SSF48317">
    <property type="entry name" value="Acid phosphatase/Vanadium-dependent haloperoxidase"/>
    <property type="match status" value="1"/>
</dbReference>
<dbReference type="EMBL" id="FRAJ01000006">
    <property type="protein sequence ID" value="SHJ96573.1"/>
    <property type="molecule type" value="Genomic_DNA"/>
</dbReference>
<name>A0A1M6NLF5_9FIRM</name>
<accession>A0A1M6NLF5</accession>